<dbReference type="Gene3D" id="3.90.25.10">
    <property type="entry name" value="UDP-galactose 4-epimerase, domain 1"/>
    <property type="match status" value="1"/>
</dbReference>
<evidence type="ECO:0000256" key="2">
    <source>
        <dbReference type="ARBA" id="ARBA00022857"/>
    </source>
</evidence>
<dbReference type="InterPro" id="IPR051164">
    <property type="entry name" value="NmrA-like_oxidored"/>
</dbReference>
<dbReference type="InterPro" id="IPR036291">
    <property type="entry name" value="NAD(P)-bd_dom_sf"/>
</dbReference>
<organism evidence="4">
    <name type="scientific">marine metagenome</name>
    <dbReference type="NCBI Taxonomy" id="408172"/>
    <lineage>
        <taxon>unclassified sequences</taxon>
        <taxon>metagenomes</taxon>
        <taxon>ecological metagenomes</taxon>
    </lineage>
</organism>
<dbReference type="PANTHER" id="PTHR42748:SF7">
    <property type="entry name" value="NMRA LIKE REDOX SENSOR 1-RELATED"/>
    <property type="match status" value="1"/>
</dbReference>
<proteinExistence type="inferred from homology"/>
<evidence type="ECO:0000256" key="1">
    <source>
        <dbReference type="ARBA" id="ARBA00006328"/>
    </source>
</evidence>
<gene>
    <name evidence="4" type="ORF">METZ01_LOCUS222382</name>
</gene>
<dbReference type="SUPFAM" id="SSF51735">
    <property type="entry name" value="NAD(P)-binding Rossmann-fold domains"/>
    <property type="match status" value="1"/>
</dbReference>
<dbReference type="Pfam" id="PF05368">
    <property type="entry name" value="NmrA"/>
    <property type="match status" value="1"/>
</dbReference>
<dbReference type="AlphaFoldDB" id="A0A382G2N3"/>
<keyword evidence="2" id="KW-0521">NADP</keyword>
<accession>A0A382G2N3</accession>
<evidence type="ECO:0000259" key="3">
    <source>
        <dbReference type="Pfam" id="PF05368"/>
    </source>
</evidence>
<comment type="similarity">
    <text evidence="1">Belongs to the NmrA-type oxidoreductase family.</text>
</comment>
<reference evidence="4" key="1">
    <citation type="submission" date="2018-05" db="EMBL/GenBank/DDBJ databases">
        <authorList>
            <person name="Lanie J.A."/>
            <person name="Ng W.-L."/>
            <person name="Kazmierczak K.M."/>
            <person name="Andrzejewski T.M."/>
            <person name="Davidsen T.M."/>
            <person name="Wayne K.J."/>
            <person name="Tettelin H."/>
            <person name="Glass J.I."/>
            <person name="Rusch D."/>
            <person name="Podicherti R."/>
            <person name="Tsui H.-C.T."/>
            <person name="Winkler M.E."/>
        </authorList>
    </citation>
    <scope>NUCLEOTIDE SEQUENCE</scope>
</reference>
<name>A0A382G2N3_9ZZZZ</name>
<evidence type="ECO:0000313" key="4">
    <source>
        <dbReference type="EMBL" id="SVB69528.1"/>
    </source>
</evidence>
<protein>
    <recommendedName>
        <fullName evidence="3">NmrA-like domain-containing protein</fullName>
    </recommendedName>
</protein>
<dbReference type="GO" id="GO:0005634">
    <property type="term" value="C:nucleus"/>
    <property type="evidence" value="ECO:0007669"/>
    <property type="project" value="TreeGrafter"/>
</dbReference>
<dbReference type="PANTHER" id="PTHR42748">
    <property type="entry name" value="NITROGEN METABOLITE REPRESSION PROTEIN NMRA FAMILY MEMBER"/>
    <property type="match status" value="1"/>
</dbReference>
<sequence>MPTLAVTGAHGKTGQAVISACQGAWQIRALARNTEQANSLQSVGCEVVVGDMANSATLSELFEGVDSAYHICPNFHPREVEIGTRIADHAGTIERLVYHSVLHPQTQKMPHHWRKLLVEEILLEARSFKTTFVRSAPYIQNLKPYIDDACTHGRLVMPYSVDARTAMVDLFDVGRAVSVLLDQELETGSGWDLCGVGSISHREIAELLTNLLGDTVTAHEKQAPDGTPPEVQMMFSYMDTHGLEGSTQQLRALIGDPTPIERTLHALLAEIKGPST</sequence>
<feature type="domain" description="NmrA-like" evidence="3">
    <location>
        <begin position="3"/>
        <end position="218"/>
    </location>
</feature>
<dbReference type="Gene3D" id="3.40.50.720">
    <property type="entry name" value="NAD(P)-binding Rossmann-like Domain"/>
    <property type="match status" value="1"/>
</dbReference>
<dbReference type="InterPro" id="IPR008030">
    <property type="entry name" value="NmrA-like"/>
</dbReference>
<dbReference type="EMBL" id="UINC01053244">
    <property type="protein sequence ID" value="SVB69528.1"/>
    <property type="molecule type" value="Genomic_DNA"/>
</dbReference>